<organism evidence="3">
    <name type="scientific">Ditylum brightwellii</name>
    <dbReference type="NCBI Taxonomy" id="49249"/>
    <lineage>
        <taxon>Eukaryota</taxon>
        <taxon>Sar</taxon>
        <taxon>Stramenopiles</taxon>
        <taxon>Ochrophyta</taxon>
        <taxon>Bacillariophyta</taxon>
        <taxon>Mediophyceae</taxon>
        <taxon>Lithodesmiophycidae</taxon>
        <taxon>Lithodesmiales</taxon>
        <taxon>Lithodesmiaceae</taxon>
        <taxon>Ditylum</taxon>
    </lineage>
</organism>
<accession>A0A6V2PVE4</accession>
<dbReference type="Gene3D" id="1.25.40.10">
    <property type="entry name" value="Tetratricopeptide repeat domain"/>
    <property type="match status" value="3"/>
</dbReference>
<feature type="repeat" description="TPR" evidence="1">
    <location>
        <begin position="341"/>
        <end position="374"/>
    </location>
</feature>
<dbReference type="PANTHER" id="PTHR44917">
    <property type="entry name" value="PROTEIN HIGH CHLOROPHYLL FLUORESCENT 107"/>
    <property type="match status" value="1"/>
</dbReference>
<feature type="compositionally biased region" description="Basic residues" evidence="2">
    <location>
        <begin position="149"/>
        <end position="169"/>
    </location>
</feature>
<dbReference type="SMART" id="SM00386">
    <property type="entry name" value="HAT"/>
    <property type="match status" value="8"/>
</dbReference>
<dbReference type="InterPro" id="IPR019734">
    <property type="entry name" value="TPR_rpt"/>
</dbReference>
<feature type="compositionally biased region" description="Polar residues" evidence="2">
    <location>
        <begin position="135"/>
        <end position="145"/>
    </location>
</feature>
<dbReference type="InterPro" id="IPR044624">
    <property type="entry name" value="Mbb1-like"/>
</dbReference>
<dbReference type="AlphaFoldDB" id="A0A6V2PVE4"/>
<dbReference type="InterPro" id="IPR003107">
    <property type="entry name" value="HAT"/>
</dbReference>
<dbReference type="PROSITE" id="PS50005">
    <property type="entry name" value="TPR"/>
    <property type="match status" value="3"/>
</dbReference>
<reference evidence="3" key="1">
    <citation type="submission" date="2021-01" db="EMBL/GenBank/DDBJ databases">
        <authorList>
            <person name="Corre E."/>
            <person name="Pelletier E."/>
            <person name="Niang G."/>
            <person name="Scheremetjew M."/>
            <person name="Finn R."/>
            <person name="Kale V."/>
            <person name="Holt S."/>
            <person name="Cochrane G."/>
            <person name="Meng A."/>
            <person name="Brown T."/>
            <person name="Cohen L."/>
        </authorList>
    </citation>
    <scope>NUCLEOTIDE SEQUENCE</scope>
    <source>
        <strain evidence="3">GSO104</strain>
    </source>
</reference>
<feature type="region of interest" description="Disordered" evidence="2">
    <location>
        <begin position="823"/>
        <end position="867"/>
    </location>
</feature>
<dbReference type="PANTHER" id="PTHR44917:SF1">
    <property type="entry name" value="PROTEIN HIGH CHLOROPHYLL FLUORESCENT 107"/>
    <property type="match status" value="1"/>
</dbReference>
<feature type="repeat" description="TPR" evidence="1">
    <location>
        <begin position="536"/>
        <end position="569"/>
    </location>
</feature>
<feature type="region of interest" description="Disordered" evidence="2">
    <location>
        <begin position="97"/>
        <end position="190"/>
    </location>
</feature>
<evidence type="ECO:0000256" key="1">
    <source>
        <dbReference type="PROSITE-ProRule" id="PRU00339"/>
    </source>
</evidence>
<gene>
    <name evidence="3" type="ORF">DBRI00130_LOCUS42655</name>
</gene>
<dbReference type="InterPro" id="IPR011990">
    <property type="entry name" value="TPR-like_helical_dom_sf"/>
</dbReference>
<dbReference type="SMART" id="SM00028">
    <property type="entry name" value="TPR"/>
    <property type="match status" value="6"/>
</dbReference>
<sequence>MGPICPPSSPALEPLRISFTRQIPRRRDAPIKRAASLCLLVVTALPAVYSLALTGRSLGRRDTFGRLSRRRIQRGSLTARNGLPNRYHCSSAGSTSSLGMVMSIPETTPSPSQSSSSSSSSGEIPESNSDKEQLSFPSARTQNSQKDNKQHKKPYKQGRKRKYIRKREKTKYEKERDKMRMKRQAEYEQVRNTTSAPSLWSFEALFPAPVWDEETRHRDLYEVNERDSETYKRQMKKAGALKSDITVPSMKQPMKRIFDEPRLSNDTVSATSVKNDSNNTVAANATQPMVDRALSRMVEDRMYGFRRSQAGDFQYDTSLLSDGAVQFRDGVRLGNPLKVNADRLNYHAKRELSRGHIEEAQELYERAIAIDPRDGRAYLGLSRVAQRRRDFVTAKEYLKAGIANSIKPSDSLTNGSSAGIESGGNPYLLQAMGCLEERLGHLAEAEAMFISAVRSRPCHAAAWVSLAQLRTRKLRQGANSGRMCYQTAERELRLSGLPQSSHVYTAWASMEYKKAGEHRRARELFRKALECDPRCSAAWLQLGVMESDLQNWDKAQECFEEVLTYDKRNSRVLQAYAIMESKRPDGYSREVIDLFERALKANPRDGGVLQAYALYVAKLGDIGAARNLLRGGTEVSKRHAPLWQAWGVLETRHGTPENARDVFQQGIWACAQSSGGQSGGRRCARLWQAWGVLEAREGDYSAARRCFSRALDADNRNVPAITAWTKMEEEIGNHADARSIFERALKQFPASSDDKMTVWRAYEVMEERAGNLKEAQLIFNRSMRETMNANNDVLAEKPDEKLEPPPSVEKVLKRNNEVEVSSWRTTGEEFGGEVWMNQGSIEGKVPPATMKKKNSESSSRSKKGDNV</sequence>
<protein>
    <submittedName>
        <fullName evidence="3">Uncharacterized protein</fullName>
    </submittedName>
</protein>
<keyword evidence="1" id="KW-0802">TPR repeat</keyword>
<dbReference type="EMBL" id="HBNS01059324">
    <property type="protein sequence ID" value="CAE4665266.1"/>
    <property type="molecule type" value="Transcribed_RNA"/>
</dbReference>
<dbReference type="GO" id="GO:0006397">
    <property type="term" value="P:mRNA processing"/>
    <property type="evidence" value="ECO:0007669"/>
    <property type="project" value="InterPro"/>
</dbReference>
<evidence type="ECO:0000313" key="3">
    <source>
        <dbReference type="EMBL" id="CAE4665266.1"/>
    </source>
</evidence>
<dbReference type="GO" id="GO:0003729">
    <property type="term" value="F:mRNA binding"/>
    <property type="evidence" value="ECO:0007669"/>
    <property type="project" value="InterPro"/>
</dbReference>
<feature type="compositionally biased region" description="Basic and acidic residues" evidence="2">
    <location>
        <begin position="170"/>
        <end position="189"/>
    </location>
</feature>
<proteinExistence type="predicted"/>
<feature type="compositionally biased region" description="Low complexity" evidence="2">
    <location>
        <begin position="103"/>
        <end position="127"/>
    </location>
</feature>
<dbReference type="SUPFAM" id="SSF48452">
    <property type="entry name" value="TPR-like"/>
    <property type="match status" value="3"/>
</dbReference>
<evidence type="ECO:0000256" key="2">
    <source>
        <dbReference type="SAM" id="MobiDB-lite"/>
    </source>
</evidence>
<dbReference type="Pfam" id="PF13432">
    <property type="entry name" value="TPR_16"/>
    <property type="match status" value="3"/>
</dbReference>
<name>A0A6V2PVE4_9STRA</name>
<feature type="repeat" description="TPR" evidence="1">
    <location>
        <begin position="684"/>
        <end position="717"/>
    </location>
</feature>